<dbReference type="FunFam" id="3.40.850.10:FF:000035">
    <property type="entry name" value="Kinesin-like protein KIF11"/>
    <property type="match status" value="1"/>
</dbReference>
<dbReference type="CDD" id="cd01364">
    <property type="entry name" value="KISc_BimC_Eg5"/>
    <property type="match status" value="1"/>
</dbReference>
<keyword evidence="19" id="KW-1185">Reference proteome</keyword>
<dbReference type="GO" id="GO:0008017">
    <property type="term" value="F:microtubule binding"/>
    <property type="evidence" value="ECO:0007669"/>
    <property type="project" value="InterPro"/>
</dbReference>
<gene>
    <name evidence="18" type="ORF">MNOR_LOCUS23567</name>
</gene>
<evidence type="ECO:0000256" key="9">
    <source>
        <dbReference type="ARBA" id="ARBA00023054"/>
    </source>
</evidence>
<feature type="binding site" evidence="14">
    <location>
        <begin position="103"/>
        <end position="110"/>
    </location>
    <ligand>
        <name>ATP</name>
        <dbReference type="ChEBI" id="CHEBI:30616"/>
    </ligand>
</feature>
<accession>A0AAV2RCV4</accession>
<organism evidence="18 19">
    <name type="scientific">Meganyctiphanes norvegica</name>
    <name type="common">Northern krill</name>
    <name type="synonym">Thysanopoda norvegica</name>
    <dbReference type="NCBI Taxonomy" id="48144"/>
    <lineage>
        <taxon>Eukaryota</taxon>
        <taxon>Metazoa</taxon>
        <taxon>Ecdysozoa</taxon>
        <taxon>Arthropoda</taxon>
        <taxon>Crustacea</taxon>
        <taxon>Multicrustacea</taxon>
        <taxon>Malacostraca</taxon>
        <taxon>Eumalacostraca</taxon>
        <taxon>Eucarida</taxon>
        <taxon>Euphausiacea</taxon>
        <taxon>Euphausiidae</taxon>
        <taxon>Meganyctiphanes</taxon>
    </lineage>
</organism>
<keyword evidence="4" id="KW-0132">Cell division</keyword>
<dbReference type="GO" id="GO:0008574">
    <property type="term" value="F:plus-end-directed microtubule motor activity"/>
    <property type="evidence" value="ECO:0007669"/>
    <property type="project" value="TreeGrafter"/>
</dbReference>
<keyword evidence="3" id="KW-0597">Phosphoprotein</keyword>
<keyword evidence="5 15" id="KW-0493">Microtubule</keyword>
<dbReference type="GO" id="GO:0007018">
    <property type="term" value="P:microtubule-based movement"/>
    <property type="evidence" value="ECO:0007669"/>
    <property type="project" value="InterPro"/>
</dbReference>
<keyword evidence="6 14" id="KW-0547">Nucleotide-binding</keyword>
<dbReference type="Gene3D" id="3.40.850.10">
    <property type="entry name" value="Kinesin motor domain"/>
    <property type="match status" value="1"/>
</dbReference>
<dbReference type="InterPro" id="IPR047149">
    <property type="entry name" value="KIF11-like"/>
</dbReference>
<proteinExistence type="inferred from homology"/>
<dbReference type="GO" id="GO:0051231">
    <property type="term" value="P:spindle elongation"/>
    <property type="evidence" value="ECO:0007669"/>
    <property type="project" value="TreeGrafter"/>
</dbReference>
<dbReference type="Pfam" id="PF00225">
    <property type="entry name" value="Kinesin"/>
    <property type="match status" value="1"/>
</dbReference>
<evidence type="ECO:0000256" key="5">
    <source>
        <dbReference type="ARBA" id="ARBA00022701"/>
    </source>
</evidence>
<dbReference type="PROSITE" id="PS00411">
    <property type="entry name" value="KINESIN_MOTOR_1"/>
    <property type="match status" value="1"/>
</dbReference>
<evidence type="ECO:0000256" key="16">
    <source>
        <dbReference type="SAM" id="Coils"/>
    </source>
</evidence>
<dbReference type="GO" id="GO:0005634">
    <property type="term" value="C:nucleus"/>
    <property type="evidence" value="ECO:0007669"/>
    <property type="project" value="TreeGrafter"/>
</dbReference>
<evidence type="ECO:0000256" key="2">
    <source>
        <dbReference type="ARBA" id="ARBA00022490"/>
    </source>
</evidence>
<dbReference type="Proteomes" id="UP001497623">
    <property type="component" value="Unassembled WGS sequence"/>
</dbReference>
<evidence type="ECO:0000313" key="18">
    <source>
        <dbReference type="EMBL" id="CAL4122858.1"/>
    </source>
</evidence>
<dbReference type="PANTHER" id="PTHR47970">
    <property type="entry name" value="KINESIN-LIKE PROTEIN KIF11"/>
    <property type="match status" value="1"/>
</dbReference>
<dbReference type="GO" id="GO:0090307">
    <property type="term" value="P:mitotic spindle assembly"/>
    <property type="evidence" value="ECO:0007669"/>
    <property type="project" value="TreeGrafter"/>
</dbReference>
<sequence length="449" mass="51161">MLSPPMQRKVKGKGNCGQNIKVFVRCRPMNQKEKEARSFMCVDVQNGRDIIVKERPMDKITKNFAFDKVFGRESKQIDVYKAVAKNSVEEVMNGFNCTIFAYGQTGTGKTFTMEGDRTPDNTNWEEDPLAGIIPRCVNHLFDELRINKCEFTMRVSFLELYNEELFDLLSAHDDLSKLRLFEDVNRKGSCVIQGLEEVLVRNKSDVYNVIEKGSAKRQTAATLMNAHSSRSHTVFTVTVHIKENTEDGDELLKTGKLHLVDLAGSENIGRSGAVDKRAREAGNINQSLLTLGRVITCLVEKTPHIPYRESKLTRLLQDALGGRTKTSIIATISPSSSNYEETISTLEYAYRAKNIQNKPEVNQKLNKKELIGEYTNEIERLRLDLLAMREKNGVYLANENYQEMCHNLEIQAQEIADKISQIRTLETEMEKKMFLFLKLSRKLQASLEK</sequence>
<dbReference type="SMART" id="SM00129">
    <property type="entry name" value="KISc"/>
    <property type="match status" value="1"/>
</dbReference>
<keyword evidence="12" id="KW-0131">Cell cycle</keyword>
<dbReference type="PANTHER" id="PTHR47970:SF12">
    <property type="entry name" value="KINESIN FAMILY MEMBER 11"/>
    <property type="match status" value="1"/>
</dbReference>
<dbReference type="GO" id="GO:0005876">
    <property type="term" value="C:spindle microtubule"/>
    <property type="evidence" value="ECO:0007669"/>
    <property type="project" value="TreeGrafter"/>
</dbReference>
<dbReference type="InterPro" id="IPR036961">
    <property type="entry name" value="Kinesin_motor_dom_sf"/>
</dbReference>
<dbReference type="SUPFAM" id="SSF52540">
    <property type="entry name" value="P-loop containing nucleoside triphosphate hydrolases"/>
    <property type="match status" value="1"/>
</dbReference>
<feature type="non-terminal residue" evidence="18">
    <location>
        <position position="449"/>
    </location>
</feature>
<feature type="domain" description="Kinesin motor" evidence="17">
    <location>
        <begin position="19"/>
        <end position="355"/>
    </location>
</feature>
<evidence type="ECO:0000256" key="3">
    <source>
        <dbReference type="ARBA" id="ARBA00022553"/>
    </source>
</evidence>
<dbReference type="GO" id="GO:0072686">
    <property type="term" value="C:mitotic spindle"/>
    <property type="evidence" value="ECO:0007669"/>
    <property type="project" value="TreeGrafter"/>
</dbReference>
<comment type="caution">
    <text evidence="18">The sequence shown here is derived from an EMBL/GenBank/DDBJ whole genome shotgun (WGS) entry which is preliminary data.</text>
</comment>
<keyword evidence="11" id="KW-0206">Cytoskeleton</keyword>
<evidence type="ECO:0000256" key="8">
    <source>
        <dbReference type="ARBA" id="ARBA00022840"/>
    </source>
</evidence>
<evidence type="ECO:0000259" key="17">
    <source>
        <dbReference type="PROSITE" id="PS50067"/>
    </source>
</evidence>
<evidence type="ECO:0000256" key="13">
    <source>
        <dbReference type="ARBA" id="ARBA00034704"/>
    </source>
</evidence>
<evidence type="ECO:0000256" key="4">
    <source>
        <dbReference type="ARBA" id="ARBA00022618"/>
    </source>
</evidence>
<evidence type="ECO:0000256" key="7">
    <source>
        <dbReference type="ARBA" id="ARBA00022776"/>
    </source>
</evidence>
<evidence type="ECO:0000256" key="10">
    <source>
        <dbReference type="ARBA" id="ARBA00023175"/>
    </source>
</evidence>
<evidence type="ECO:0000313" key="19">
    <source>
        <dbReference type="Proteomes" id="UP001497623"/>
    </source>
</evidence>
<dbReference type="InterPro" id="IPR001752">
    <property type="entry name" value="Kinesin_motor_dom"/>
</dbReference>
<evidence type="ECO:0000256" key="12">
    <source>
        <dbReference type="ARBA" id="ARBA00023306"/>
    </source>
</evidence>
<dbReference type="GO" id="GO:0005524">
    <property type="term" value="F:ATP binding"/>
    <property type="evidence" value="ECO:0007669"/>
    <property type="project" value="UniProtKB-UniRule"/>
</dbReference>
<keyword evidence="7" id="KW-0498">Mitosis</keyword>
<reference evidence="18 19" key="1">
    <citation type="submission" date="2024-05" db="EMBL/GenBank/DDBJ databases">
        <authorList>
            <person name="Wallberg A."/>
        </authorList>
    </citation>
    <scope>NUCLEOTIDE SEQUENCE [LARGE SCALE GENOMIC DNA]</scope>
</reference>
<dbReference type="GO" id="GO:0000922">
    <property type="term" value="C:spindle pole"/>
    <property type="evidence" value="ECO:0007669"/>
    <property type="project" value="UniProtKB-SubCell"/>
</dbReference>
<evidence type="ECO:0000256" key="1">
    <source>
        <dbReference type="ARBA" id="ARBA00004647"/>
    </source>
</evidence>
<evidence type="ECO:0000256" key="14">
    <source>
        <dbReference type="PROSITE-ProRule" id="PRU00283"/>
    </source>
</evidence>
<evidence type="ECO:0000256" key="11">
    <source>
        <dbReference type="ARBA" id="ARBA00023212"/>
    </source>
</evidence>
<keyword evidence="2" id="KW-0963">Cytoplasm</keyword>
<keyword evidence="8 14" id="KW-0067">ATP-binding</keyword>
<feature type="coiled-coil region" evidence="16">
    <location>
        <begin position="371"/>
        <end position="428"/>
    </location>
</feature>
<protein>
    <recommendedName>
        <fullName evidence="15">Kinesin-like protein</fullName>
    </recommendedName>
</protein>
<comment type="subcellular location">
    <subcellularLocation>
        <location evidence="1">Cytoplasm</location>
        <location evidence="1">Cytoskeleton</location>
        <location evidence="1">Spindle pole</location>
    </subcellularLocation>
</comment>
<dbReference type="EMBL" id="CAXKWB010020887">
    <property type="protein sequence ID" value="CAL4122858.1"/>
    <property type="molecule type" value="Genomic_DNA"/>
</dbReference>
<dbReference type="InterPro" id="IPR019821">
    <property type="entry name" value="Kinesin_motor_CS"/>
</dbReference>
<keyword evidence="10 14" id="KW-0505">Motor protein</keyword>
<dbReference type="PROSITE" id="PS50067">
    <property type="entry name" value="KINESIN_MOTOR_2"/>
    <property type="match status" value="1"/>
</dbReference>
<keyword evidence="9 16" id="KW-0175">Coiled coil</keyword>
<dbReference type="GO" id="GO:0051301">
    <property type="term" value="P:cell division"/>
    <property type="evidence" value="ECO:0007669"/>
    <property type="project" value="UniProtKB-KW"/>
</dbReference>
<comment type="similarity">
    <text evidence="13">Belongs to the TRAFAC class myosin-kinesin ATPase superfamily. Kinesin family. KIN-5/BimC subfamily.</text>
</comment>
<evidence type="ECO:0000256" key="15">
    <source>
        <dbReference type="RuleBase" id="RU000394"/>
    </source>
</evidence>
<dbReference type="AlphaFoldDB" id="A0AAV2RCV4"/>
<evidence type="ECO:0000256" key="6">
    <source>
        <dbReference type="ARBA" id="ARBA00022741"/>
    </source>
</evidence>
<name>A0AAV2RCV4_MEGNR</name>
<dbReference type="InterPro" id="IPR047241">
    <property type="entry name" value="KIF11-like_kin_motor_dom"/>
</dbReference>
<dbReference type="PRINTS" id="PR00380">
    <property type="entry name" value="KINESINHEAVY"/>
</dbReference>
<dbReference type="InterPro" id="IPR027417">
    <property type="entry name" value="P-loop_NTPase"/>
</dbReference>